<feature type="region of interest" description="Disordered" evidence="1">
    <location>
        <begin position="1"/>
        <end position="48"/>
    </location>
</feature>
<organism evidence="2 3">
    <name type="scientific">Triticum urartu</name>
    <name type="common">Red wild einkorn</name>
    <name type="synonym">Crithodium urartu</name>
    <dbReference type="NCBI Taxonomy" id="4572"/>
    <lineage>
        <taxon>Eukaryota</taxon>
        <taxon>Viridiplantae</taxon>
        <taxon>Streptophyta</taxon>
        <taxon>Embryophyta</taxon>
        <taxon>Tracheophyta</taxon>
        <taxon>Spermatophyta</taxon>
        <taxon>Magnoliopsida</taxon>
        <taxon>Liliopsida</taxon>
        <taxon>Poales</taxon>
        <taxon>Poaceae</taxon>
        <taxon>BOP clade</taxon>
        <taxon>Pooideae</taxon>
        <taxon>Triticodae</taxon>
        <taxon>Triticeae</taxon>
        <taxon>Triticinae</taxon>
        <taxon>Triticum</taxon>
    </lineage>
</organism>
<reference evidence="2" key="2">
    <citation type="submission" date="2018-03" db="EMBL/GenBank/DDBJ databases">
        <title>The Triticum urartu genome reveals the dynamic nature of wheat genome evolution.</title>
        <authorList>
            <person name="Ling H."/>
            <person name="Ma B."/>
            <person name="Shi X."/>
            <person name="Liu H."/>
            <person name="Dong L."/>
            <person name="Sun H."/>
            <person name="Cao Y."/>
            <person name="Gao Q."/>
            <person name="Zheng S."/>
            <person name="Li Y."/>
            <person name="Yu Y."/>
            <person name="Du H."/>
            <person name="Qi M."/>
            <person name="Li Y."/>
            <person name="Yu H."/>
            <person name="Cui Y."/>
            <person name="Wang N."/>
            <person name="Chen C."/>
            <person name="Wu H."/>
            <person name="Zhao Y."/>
            <person name="Zhang J."/>
            <person name="Li Y."/>
            <person name="Zhou W."/>
            <person name="Zhang B."/>
            <person name="Hu W."/>
            <person name="Eijk M."/>
            <person name="Tang J."/>
            <person name="Witsenboer H."/>
            <person name="Zhao S."/>
            <person name="Li Z."/>
            <person name="Zhang A."/>
            <person name="Wang D."/>
            <person name="Liang C."/>
        </authorList>
    </citation>
    <scope>NUCLEOTIDE SEQUENCE [LARGE SCALE GENOMIC DNA]</scope>
    <source>
        <strain evidence="2">cv. G1812</strain>
    </source>
</reference>
<dbReference type="Proteomes" id="UP000015106">
    <property type="component" value="Chromosome 1"/>
</dbReference>
<protein>
    <submittedName>
        <fullName evidence="2">Uncharacterized protein</fullName>
    </submittedName>
</protein>
<name>A0A8R7K5P4_TRIUA</name>
<reference evidence="3" key="1">
    <citation type="journal article" date="2013" name="Nature">
        <title>Draft genome of the wheat A-genome progenitor Triticum urartu.</title>
        <authorList>
            <person name="Ling H.Q."/>
            <person name="Zhao S."/>
            <person name="Liu D."/>
            <person name="Wang J."/>
            <person name="Sun H."/>
            <person name="Zhang C."/>
            <person name="Fan H."/>
            <person name="Li D."/>
            <person name="Dong L."/>
            <person name="Tao Y."/>
            <person name="Gao C."/>
            <person name="Wu H."/>
            <person name="Li Y."/>
            <person name="Cui Y."/>
            <person name="Guo X."/>
            <person name="Zheng S."/>
            <person name="Wang B."/>
            <person name="Yu K."/>
            <person name="Liang Q."/>
            <person name="Yang W."/>
            <person name="Lou X."/>
            <person name="Chen J."/>
            <person name="Feng M."/>
            <person name="Jian J."/>
            <person name="Zhang X."/>
            <person name="Luo G."/>
            <person name="Jiang Y."/>
            <person name="Liu J."/>
            <person name="Wang Z."/>
            <person name="Sha Y."/>
            <person name="Zhang B."/>
            <person name="Wu H."/>
            <person name="Tang D."/>
            <person name="Shen Q."/>
            <person name="Xue P."/>
            <person name="Zou S."/>
            <person name="Wang X."/>
            <person name="Liu X."/>
            <person name="Wang F."/>
            <person name="Yang Y."/>
            <person name="An X."/>
            <person name="Dong Z."/>
            <person name="Zhang K."/>
            <person name="Zhang X."/>
            <person name="Luo M.C."/>
            <person name="Dvorak J."/>
            <person name="Tong Y."/>
            <person name="Wang J."/>
            <person name="Yang H."/>
            <person name="Li Z."/>
            <person name="Wang D."/>
            <person name="Zhang A."/>
            <person name="Wang J."/>
        </authorList>
    </citation>
    <scope>NUCLEOTIDE SEQUENCE</scope>
    <source>
        <strain evidence="3">cv. G1812</strain>
    </source>
</reference>
<proteinExistence type="predicted"/>
<dbReference type="Gramene" id="TuG1812G0100004404.01.T01">
    <property type="protein sequence ID" value="TuG1812G0100004404.01.T01"/>
    <property type="gene ID" value="TuG1812G0100004404.01"/>
</dbReference>
<evidence type="ECO:0000313" key="2">
    <source>
        <dbReference type="EnsemblPlants" id="TuG1812G0100004404.01.T01"/>
    </source>
</evidence>
<accession>A0A8R7K5P4</accession>
<evidence type="ECO:0000313" key="3">
    <source>
        <dbReference type="Proteomes" id="UP000015106"/>
    </source>
</evidence>
<dbReference type="AlphaFoldDB" id="A0A8R7K5P4"/>
<evidence type="ECO:0000256" key="1">
    <source>
        <dbReference type="SAM" id="MobiDB-lite"/>
    </source>
</evidence>
<dbReference type="EnsemblPlants" id="TuG1812G0100004404.01.T01">
    <property type="protein sequence ID" value="TuG1812G0100004404.01.T01"/>
    <property type="gene ID" value="TuG1812G0100004404.01"/>
</dbReference>
<keyword evidence="3" id="KW-1185">Reference proteome</keyword>
<sequence length="139" mass="14730">MRDGRRLARHSGGPADEEGRGGVTAVHGGAARHQGRPGGGAAQDQRRLHRLPRHRAQHLLSHAVGAAAALRGPGVPALTRIELMASPLPAEPVKCEKWTRECLNSGRPHLCRLNLTSCPLASFMQPTISPSGWPSASHG</sequence>
<reference evidence="2" key="3">
    <citation type="submission" date="2022-06" db="UniProtKB">
        <authorList>
            <consortium name="EnsemblPlants"/>
        </authorList>
    </citation>
    <scope>IDENTIFICATION</scope>
</reference>